<proteinExistence type="predicted"/>
<reference evidence="1 2" key="1">
    <citation type="journal article" date="2013" name="BMC Microbiol.">
        <title>Identification of the type II cytochrome c maturation pathway in anammox bacteria by comparative genomics.</title>
        <authorList>
            <person name="Ferousi C."/>
            <person name="Speth D.R."/>
            <person name="Reimann J."/>
            <person name="Op den Camp H.J."/>
            <person name="Allen J.W."/>
            <person name="Keltjens J.T."/>
            <person name="Jetten M.S."/>
        </authorList>
    </citation>
    <scope>NUCLEOTIDE SEQUENCE [LARGE SCALE GENOMIC DNA]</scope>
    <source>
        <strain evidence="1">RU1</strain>
    </source>
</reference>
<evidence type="ECO:0000313" key="2">
    <source>
        <dbReference type="Proteomes" id="UP000034954"/>
    </source>
</evidence>
<evidence type="ECO:0000313" key="1">
    <source>
        <dbReference type="EMBL" id="KKO20874.1"/>
    </source>
</evidence>
<accession>A0A0M2V2E6</accession>
<protein>
    <submittedName>
        <fullName evidence="1">Uncharacterized protein</fullName>
    </submittedName>
</protein>
<dbReference type="AlphaFoldDB" id="A0A0M2V2E6"/>
<keyword evidence="2" id="KW-1185">Reference proteome</keyword>
<sequence length="58" mass="6414">MSLFLSQVLNELKTKAIIVENAMDIRADDVAIDRNTAVQDIYLLPARSVILAKGLTKL</sequence>
<dbReference type="Proteomes" id="UP000034954">
    <property type="component" value="Unassembled WGS sequence"/>
</dbReference>
<comment type="caution">
    <text evidence="1">The sequence shown here is derived from an EMBL/GenBank/DDBJ whole genome shotgun (WGS) entry which is preliminary data.</text>
</comment>
<dbReference type="EMBL" id="LAQJ01000053">
    <property type="protein sequence ID" value="KKO20874.1"/>
    <property type="molecule type" value="Genomic_DNA"/>
</dbReference>
<gene>
    <name evidence="1" type="ORF">BROFUL_00399</name>
</gene>
<organism evidence="1 2">
    <name type="scientific">Candidatus Brocadia fulgida</name>
    <dbReference type="NCBI Taxonomy" id="380242"/>
    <lineage>
        <taxon>Bacteria</taxon>
        <taxon>Pseudomonadati</taxon>
        <taxon>Planctomycetota</taxon>
        <taxon>Candidatus Brocadiia</taxon>
        <taxon>Candidatus Brocadiales</taxon>
        <taxon>Candidatus Brocadiaceae</taxon>
        <taxon>Candidatus Brocadia</taxon>
    </lineage>
</organism>
<name>A0A0M2V2E6_9BACT</name>